<dbReference type="InterPro" id="IPR013785">
    <property type="entry name" value="Aldolase_TIM"/>
</dbReference>
<dbReference type="PANTHER" id="PTHR30304:SF0">
    <property type="entry name" value="D-TAGATOSE-1,6-BISPHOSPHATE ALDOLASE SUBUNIT GATY-RELATED"/>
    <property type="match status" value="1"/>
</dbReference>
<sequence>MPQVSTLDLVLAAESRKSGIGAFNVVHLETAEAIAAAAERANLPVIMQVSHNCIRYHGGFEPIGRAMLEIARNSTAEIAVHLDHCESVELACQAIDLGFSSVMYDGSTLPYEENLAATAKVVEYAHKNGATVEAELGEIGGKKSAHAPGVRTDPVESKEFVAATGVDTLAVAVGSEHAMTSRTATLDHELIGRLREAAGVPLVLHGSSGVSDEEILRGIASGMTKINVSTHLNGFYTGAIREYLAANPDVVDSRKYTIAGREALSQEAQRLLTLFASGPAQ</sequence>
<feature type="binding site" evidence="2">
    <location>
        <position position="84"/>
    </location>
    <ligand>
        <name>Zn(2+)</name>
        <dbReference type="ChEBI" id="CHEBI:29105"/>
        <label>1</label>
        <note>catalytic</note>
    </ligand>
</feature>
<dbReference type="PANTHER" id="PTHR30304">
    <property type="entry name" value="D-TAGATOSE-1,6-BISPHOSPHATE ALDOLASE"/>
    <property type="match status" value="1"/>
</dbReference>
<organism evidence="3 4">
    <name type="scientific">Candidatus Rothia avistercoris</name>
    <dbReference type="NCBI Taxonomy" id="2840479"/>
    <lineage>
        <taxon>Bacteria</taxon>
        <taxon>Bacillati</taxon>
        <taxon>Actinomycetota</taxon>
        <taxon>Actinomycetes</taxon>
        <taxon>Micrococcales</taxon>
        <taxon>Micrococcaceae</taxon>
        <taxon>Rothia</taxon>
    </lineage>
</organism>
<evidence type="ECO:0000313" key="3">
    <source>
        <dbReference type="EMBL" id="HJD50525.1"/>
    </source>
</evidence>
<keyword evidence="2" id="KW-0479">Metal-binding</keyword>
<feature type="binding site" evidence="2">
    <location>
        <position position="205"/>
    </location>
    <ligand>
        <name>Zn(2+)</name>
        <dbReference type="ChEBI" id="CHEBI:29105"/>
        <label>1</label>
        <note>catalytic</note>
    </ligand>
</feature>
<dbReference type="Proteomes" id="UP000823908">
    <property type="component" value="Unassembled WGS sequence"/>
</dbReference>
<dbReference type="GO" id="GO:0008270">
    <property type="term" value="F:zinc ion binding"/>
    <property type="evidence" value="ECO:0007669"/>
    <property type="project" value="InterPro"/>
</dbReference>
<dbReference type="EMBL" id="DWUS01000039">
    <property type="protein sequence ID" value="HJD50525.1"/>
    <property type="molecule type" value="Genomic_DNA"/>
</dbReference>
<evidence type="ECO:0000313" key="4">
    <source>
        <dbReference type="Proteomes" id="UP000823908"/>
    </source>
</evidence>
<gene>
    <name evidence="3" type="ORF">H9908_01435</name>
</gene>
<proteinExistence type="predicted"/>
<dbReference type="PIRSF" id="PIRSF001359">
    <property type="entry name" value="F_bP_aldolase_II"/>
    <property type="match status" value="1"/>
</dbReference>
<evidence type="ECO:0000256" key="1">
    <source>
        <dbReference type="PIRSR" id="PIRSR001359-1"/>
    </source>
</evidence>
<dbReference type="SUPFAM" id="SSF51569">
    <property type="entry name" value="Aldolase"/>
    <property type="match status" value="1"/>
</dbReference>
<evidence type="ECO:0000256" key="2">
    <source>
        <dbReference type="PIRSR" id="PIRSR001359-3"/>
    </source>
</evidence>
<name>A0A9D2ZRY2_9MICC</name>
<dbReference type="CDD" id="cd00947">
    <property type="entry name" value="TBP_aldolase_IIB"/>
    <property type="match status" value="1"/>
</dbReference>
<dbReference type="GO" id="GO:0005975">
    <property type="term" value="P:carbohydrate metabolic process"/>
    <property type="evidence" value="ECO:0007669"/>
    <property type="project" value="InterPro"/>
</dbReference>
<dbReference type="AlphaFoldDB" id="A0A9D2ZRY2"/>
<dbReference type="GO" id="GO:0016832">
    <property type="term" value="F:aldehyde-lyase activity"/>
    <property type="evidence" value="ECO:0007669"/>
    <property type="project" value="InterPro"/>
</dbReference>
<dbReference type="InterPro" id="IPR050246">
    <property type="entry name" value="Class_II_FBP_aldolase"/>
</dbReference>
<protein>
    <submittedName>
        <fullName evidence="3">Class II fructose-bisphosphate aldolase</fullName>
    </submittedName>
</protein>
<feature type="active site" description="Proton donor" evidence="1">
    <location>
        <position position="83"/>
    </location>
</feature>
<feature type="binding site" evidence="2">
    <location>
        <position position="177"/>
    </location>
    <ligand>
        <name>Zn(2+)</name>
        <dbReference type="ChEBI" id="CHEBI:29105"/>
        <label>1</label>
        <note>catalytic</note>
    </ligand>
</feature>
<dbReference type="InterPro" id="IPR000771">
    <property type="entry name" value="FBA_II"/>
</dbReference>
<dbReference type="NCBIfam" id="TIGR00167">
    <property type="entry name" value="cbbA"/>
    <property type="match status" value="1"/>
</dbReference>
<dbReference type="Pfam" id="PF01116">
    <property type="entry name" value="F_bP_aldolase"/>
    <property type="match status" value="1"/>
</dbReference>
<feature type="binding site" evidence="2">
    <location>
        <position position="135"/>
    </location>
    <ligand>
        <name>Zn(2+)</name>
        <dbReference type="ChEBI" id="CHEBI:29105"/>
        <label>2</label>
    </ligand>
</feature>
<comment type="cofactor">
    <cofactor evidence="2">
        <name>Zn(2+)</name>
        <dbReference type="ChEBI" id="CHEBI:29105"/>
    </cofactor>
    <text evidence="2">Binds 2 Zn(2+) ions per subunit. One is catalytic and the other provides a structural contribution.</text>
</comment>
<reference evidence="3" key="2">
    <citation type="submission" date="2021-04" db="EMBL/GenBank/DDBJ databases">
        <authorList>
            <person name="Gilroy R."/>
        </authorList>
    </citation>
    <scope>NUCLEOTIDE SEQUENCE</scope>
    <source>
        <strain evidence="3">ChiHjej10B9-4811</strain>
    </source>
</reference>
<reference evidence="3" key="1">
    <citation type="journal article" date="2021" name="PeerJ">
        <title>Extensive microbial diversity within the chicken gut microbiome revealed by metagenomics and culture.</title>
        <authorList>
            <person name="Gilroy R."/>
            <person name="Ravi A."/>
            <person name="Getino M."/>
            <person name="Pursley I."/>
            <person name="Horton D.L."/>
            <person name="Alikhan N.F."/>
            <person name="Baker D."/>
            <person name="Gharbi K."/>
            <person name="Hall N."/>
            <person name="Watson M."/>
            <person name="Adriaenssens E.M."/>
            <person name="Foster-Nyarko E."/>
            <person name="Jarju S."/>
            <person name="Secka A."/>
            <person name="Antonio M."/>
            <person name="Oren A."/>
            <person name="Chaudhuri R.R."/>
            <person name="La Ragione R."/>
            <person name="Hildebrand F."/>
            <person name="Pallen M.J."/>
        </authorList>
    </citation>
    <scope>NUCLEOTIDE SEQUENCE</scope>
    <source>
        <strain evidence="3">ChiHjej10B9-4811</strain>
    </source>
</reference>
<comment type="caution">
    <text evidence="3">The sequence shown here is derived from an EMBL/GenBank/DDBJ whole genome shotgun (WGS) entry which is preliminary data.</text>
</comment>
<dbReference type="Gene3D" id="3.20.20.70">
    <property type="entry name" value="Aldolase class I"/>
    <property type="match status" value="1"/>
</dbReference>
<keyword evidence="2" id="KW-0862">Zinc</keyword>
<feature type="binding site" evidence="2">
    <location>
        <position position="105"/>
    </location>
    <ligand>
        <name>Zn(2+)</name>
        <dbReference type="ChEBI" id="CHEBI:29105"/>
        <label>2</label>
    </ligand>
</feature>
<accession>A0A9D2ZRY2</accession>